<feature type="domain" description="Pterin-binding" evidence="10">
    <location>
        <begin position="18"/>
        <end position="271"/>
    </location>
</feature>
<evidence type="ECO:0000256" key="9">
    <source>
        <dbReference type="RuleBase" id="RU361205"/>
    </source>
</evidence>
<name>A0ABT9FDG5_9GAMM</name>
<keyword evidence="5 9" id="KW-0808">Transferase</keyword>
<evidence type="ECO:0000256" key="5">
    <source>
        <dbReference type="ARBA" id="ARBA00022679"/>
    </source>
</evidence>
<proteinExistence type="inferred from homology"/>
<evidence type="ECO:0000256" key="8">
    <source>
        <dbReference type="ARBA" id="ARBA00022909"/>
    </source>
</evidence>
<dbReference type="RefSeq" id="WP_305401557.1">
    <property type="nucleotide sequence ID" value="NZ_JAUYVT010000007.1"/>
</dbReference>
<evidence type="ECO:0000256" key="1">
    <source>
        <dbReference type="ARBA" id="ARBA00000012"/>
    </source>
</evidence>
<evidence type="ECO:0000313" key="11">
    <source>
        <dbReference type="EMBL" id="MDP2564818.1"/>
    </source>
</evidence>
<dbReference type="CDD" id="cd00739">
    <property type="entry name" value="DHPS"/>
    <property type="match status" value="1"/>
</dbReference>
<dbReference type="InterPro" id="IPR045031">
    <property type="entry name" value="DHP_synth-like"/>
</dbReference>
<dbReference type="SUPFAM" id="SSF51717">
    <property type="entry name" value="Dihydropteroate synthetase-like"/>
    <property type="match status" value="1"/>
</dbReference>
<protein>
    <recommendedName>
        <fullName evidence="4 9">Dihydropteroate synthase</fullName>
        <shortName evidence="9">DHPS</shortName>
        <ecNumber evidence="4 9">2.5.1.15</ecNumber>
    </recommendedName>
    <alternativeName>
        <fullName evidence="9">Dihydropteroate pyrophosphorylase</fullName>
    </alternativeName>
</protein>
<dbReference type="InterPro" id="IPR006390">
    <property type="entry name" value="DHP_synth_dom"/>
</dbReference>
<keyword evidence="12" id="KW-1185">Reference proteome</keyword>
<accession>A0ABT9FDG5</accession>
<dbReference type="EMBL" id="JAUYVT010000007">
    <property type="protein sequence ID" value="MDP2564818.1"/>
    <property type="molecule type" value="Genomic_DNA"/>
</dbReference>
<evidence type="ECO:0000313" key="12">
    <source>
        <dbReference type="Proteomes" id="UP001177212"/>
    </source>
</evidence>
<dbReference type="EC" id="2.5.1.15" evidence="4 9"/>
<gene>
    <name evidence="11" type="primary">folP</name>
    <name evidence="11" type="ORF">Q8W34_09245</name>
</gene>
<organism evidence="11 12">
    <name type="scientific">Pseudoalteromonas marina</name>
    <dbReference type="NCBI Taxonomy" id="267375"/>
    <lineage>
        <taxon>Bacteria</taxon>
        <taxon>Pseudomonadati</taxon>
        <taxon>Pseudomonadota</taxon>
        <taxon>Gammaproteobacteria</taxon>
        <taxon>Alteromonadales</taxon>
        <taxon>Pseudoalteromonadaceae</taxon>
        <taxon>Pseudoalteromonas</taxon>
    </lineage>
</organism>
<dbReference type="PANTHER" id="PTHR20941">
    <property type="entry name" value="FOLATE SYNTHESIS PROTEINS"/>
    <property type="match status" value="1"/>
</dbReference>
<dbReference type="PROSITE" id="PS50972">
    <property type="entry name" value="PTERIN_BINDING"/>
    <property type="match status" value="1"/>
</dbReference>
<evidence type="ECO:0000259" key="10">
    <source>
        <dbReference type="PROSITE" id="PS50972"/>
    </source>
</evidence>
<reference evidence="11" key="1">
    <citation type="submission" date="2023-07" db="EMBL/GenBank/DDBJ databases">
        <title>Genome content predicts the carbon catabolic preferences of heterotrophic bacteria.</title>
        <authorList>
            <person name="Gralka M."/>
        </authorList>
    </citation>
    <scope>NUCLEOTIDE SEQUENCE</scope>
    <source>
        <strain evidence="11">4G09</strain>
    </source>
</reference>
<dbReference type="InterPro" id="IPR000489">
    <property type="entry name" value="Pterin-binding_dom"/>
</dbReference>
<dbReference type="GO" id="GO:0004156">
    <property type="term" value="F:dihydropteroate synthase activity"/>
    <property type="evidence" value="ECO:0007669"/>
    <property type="project" value="UniProtKB-EC"/>
</dbReference>
<comment type="pathway">
    <text evidence="3 9">Cofactor biosynthesis; tetrahydrofolate biosynthesis; 7,8-dihydrofolate from 2-amino-4-hydroxy-6-hydroxymethyl-7,8-dihydropteridine diphosphate and 4-aminobenzoate: step 1/2.</text>
</comment>
<dbReference type="InterPro" id="IPR011005">
    <property type="entry name" value="Dihydropteroate_synth-like_sf"/>
</dbReference>
<evidence type="ECO:0000256" key="4">
    <source>
        <dbReference type="ARBA" id="ARBA00012458"/>
    </source>
</evidence>
<comment type="cofactor">
    <cofactor evidence="2 9">
        <name>Mg(2+)</name>
        <dbReference type="ChEBI" id="CHEBI:18420"/>
    </cofactor>
</comment>
<evidence type="ECO:0000256" key="3">
    <source>
        <dbReference type="ARBA" id="ARBA00004763"/>
    </source>
</evidence>
<dbReference type="PANTHER" id="PTHR20941:SF1">
    <property type="entry name" value="FOLIC ACID SYNTHESIS PROTEIN FOL1"/>
    <property type="match status" value="1"/>
</dbReference>
<keyword evidence="6 9" id="KW-0479">Metal-binding</keyword>
<comment type="function">
    <text evidence="9">Catalyzes the condensation of para-aminobenzoate (pABA) with 6-hydroxymethyl-7,8-dihydropterin diphosphate (DHPt-PP) to form 7,8-dihydropteroate (H2Pte), the immediate precursor of folate derivatives.</text>
</comment>
<comment type="catalytic activity">
    <reaction evidence="1">
        <text>(7,8-dihydropterin-6-yl)methyl diphosphate + 4-aminobenzoate = 7,8-dihydropteroate + diphosphate</text>
        <dbReference type="Rhea" id="RHEA:19949"/>
        <dbReference type="ChEBI" id="CHEBI:17836"/>
        <dbReference type="ChEBI" id="CHEBI:17839"/>
        <dbReference type="ChEBI" id="CHEBI:33019"/>
        <dbReference type="ChEBI" id="CHEBI:72950"/>
        <dbReference type="EC" id="2.5.1.15"/>
    </reaction>
</comment>
<dbReference type="Proteomes" id="UP001177212">
    <property type="component" value="Unassembled WGS sequence"/>
</dbReference>
<dbReference type="NCBIfam" id="TIGR01496">
    <property type="entry name" value="DHPS"/>
    <property type="match status" value="1"/>
</dbReference>
<keyword evidence="7 9" id="KW-0460">Magnesium</keyword>
<keyword evidence="8 9" id="KW-0289">Folate biosynthesis</keyword>
<sequence>MNNIINLPNGRELNLIEPVIMGILNVTPDSFSDGGKFIEPSIAVHRALQLLTDGAKIIDIGGESTRPGAQAVSLDDELERVVPIIKAIRTQSDCVISVDTSKAEVMRHAILAGADMVNDVRALQEPDALNVVSQFENIAICLMHMQGQPRSMQTSPQYSDLMGDINEFFKRRVSACEAMGIKTQQLILDPGFGFGKTLSHNYEILTKFNDFNKLGLPLLAGLSRKSMIGNLLNRDTSERMAGSLAGALIAAQNGAKIIRVHDVKETADVLGVYQACIKGIIG</sequence>
<dbReference type="Pfam" id="PF00809">
    <property type="entry name" value="Pterin_bind"/>
    <property type="match status" value="1"/>
</dbReference>
<dbReference type="PROSITE" id="PS00793">
    <property type="entry name" value="DHPS_2"/>
    <property type="match status" value="1"/>
</dbReference>
<evidence type="ECO:0000256" key="6">
    <source>
        <dbReference type="ARBA" id="ARBA00022723"/>
    </source>
</evidence>
<dbReference type="Gene3D" id="3.20.20.20">
    <property type="entry name" value="Dihydropteroate synthase-like"/>
    <property type="match status" value="1"/>
</dbReference>
<dbReference type="PROSITE" id="PS00792">
    <property type="entry name" value="DHPS_1"/>
    <property type="match status" value="1"/>
</dbReference>
<comment type="similarity">
    <text evidence="9">Belongs to the DHPS family.</text>
</comment>
<evidence type="ECO:0000256" key="7">
    <source>
        <dbReference type="ARBA" id="ARBA00022842"/>
    </source>
</evidence>
<comment type="caution">
    <text evidence="11">The sequence shown here is derived from an EMBL/GenBank/DDBJ whole genome shotgun (WGS) entry which is preliminary data.</text>
</comment>
<evidence type="ECO:0000256" key="2">
    <source>
        <dbReference type="ARBA" id="ARBA00001946"/>
    </source>
</evidence>